<organism evidence="3 4">
    <name type="scientific">Platanthera guangdongensis</name>
    <dbReference type="NCBI Taxonomy" id="2320717"/>
    <lineage>
        <taxon>Eukaryota</taxon>
        <taxon>Viridiplantae</taxon>
        <taxon>Streptophyta</taxon>
        <taxon>Embryophyta</taxon>
        <taxon>Tracheophyta</taxon>
        <taxon>Spermatophyta</taxon>
        <taxon>Magnoliopsida</taxon>
        <taxon>Liliopsida</taxon>
        <taxon>Asparagales</taxon>
        <taxon>Orchidaceae</taxon>
        <taxon>Orchidoideae</taxon>
        <taxon>Orchideae</taxon>
        <taxon>Orchidinae</taxon>
        <taxon>Platanthera</taxon>
    </lineage>
</organism>
<dbReference type="Proteomes" id="UP001412067">
    <property type="component" value="Unassembled WGS sequence"/>
</dbReference>
<sequence>MKEQAVVGLLSALAAAMVIPEMAEVSQDPETGISRGCGFVTMRSIFEAKYAITALDGSVSP</sequence>
<name>A0ABR2LX60_9ASPA</name>
<dbReference type="InterPro" id="IPR035979">
    <property type="entry name" value="RBD_domain_sf"/>
</dbReference>
<keyword evidence="4" id="KW-1185">Reference proteome</keyword>
<evidence type="ECO:0000259" key="2">
    <source>
        <dbReference type="Pfam" id="PF00076"/>
    </source>
</evidence>
<feature type="signal peptide" evidence="1">
    <location>
        <begin position="1"/>
        <end position="16"/>
    </location>
</feature>
<dbReference type="Gene3D" id="3.30.70.330">
    <property type="match status" value="1"/>
</dbReference>
<comment type="caution">
    <text evidence="3">The sequence shown here is derived from an EMBL/GenBank/DDBJ whole genome shotgun (WGS) entry which is preliminary data.</text>
</comment>
<dbReference type="InterPro" id="IPR012677">
    <property type="entry name" value="Nucleotide-bd_a/b_plait_sf"/>
</dbReference>
<feature type="chain" id="PRO_5047325208" description="RRM domain-containing protein" evidence="1">
    <location>
        <begin position="17"/>
        <end position="61"/>
    </location>
</feature>
<dbReference type="InterPro" id="IPR000504">
    <property type="entry name" value="RRM_dom"/>
</dbReference>
<evidence type="ECO:0000313" key="3">
    <source>
        <dbReference type="EMBL" id="KAK8953431.1"/>
    </source>
</evidence>
<feature type="domain" description="RRM" evidence="2">
    <location>
        <begin position="23"/>
        <end position="58"/>
    </location>
</feature>
<evidence type="ECO:0000256" key="1">
    <source>
        <dbReference type="SAM" id="SignalP"/>
    </source>
</evidence>
<evidence type="ECO:0000313" key="4">
    <source>
        <dbReference type="Proteomes" id="UP001412067"/>
    </source>
</evidence>
<dbReference type="EMBL" id="JBBWWR010000014">
    <property type="protein sequence ID" value="KAK8953431.1"/>
    <property type="molecule type" value="Genomic_DNA"/>
</dbReference>
<protein>
    <recommendedName>
        <fullName evidence="2">RRM domain-containing protein</fullName>
    </recommendedName>
</protein>
<accession>A0ABR2LX60</accession>
<keyword evidence="1" id="KW-0732">Signal</keyword>
<gene>
    <name evidence="3" type="ORF">KSP40_PGU015108</name>
</gene>
<reference evidence="3 4" key="1">
    <citation type="journal article" date="2022" name="Nat. Plants">
        <title>Genomes of leafy and leafless Platanthera orchids illuminate the evolution of mycoheterotrophy.</title>
        <authorList>
            <person name="Li M.H."/>
            <person name="Liu K.W."/>
            <person name="Li Z."/>
            <person name="Lu H.C."/>
            <person name="Ye Q.L."/>
            <person name="Zhang D."/>
            <person name="Wang J.Y."/>
            <person name="Li Y.F."/>
            <person name="Zhong Z.M."/>
            <person name="Liu X."/>
            <person name="Yu X."/>
            <person name="Liu D.K."/>
            <person name="Tu X.D."/>
            <person name="Liu B."/>
            <person name="Hao Y."/>
            <person name="Liao X.Y."/>
            <person name="Jiang Y.T."/>
            <person name="Sun W.H."/>
            <person name="Chen J."/>
            <person name="Chen Y.Q."/>
            <person name="Ai Y."/>
            <person name="Zhai J.W."/>
            <person name="Wu S.S."/>
            <person name="Zhou Z."/>
            <person name="Hsiao Y.Y."/>
            <person name="Wu W.L."/>
            <person name="Chen Y.Y."/>
            <person name="Lin Y.F."/>
            <person name="Hsu J.L."/>
            <person name="Li C.Y."/>
            <person name="Wang Z.W."/>
            <person name="Zhao X."/>
            <person name="Zhong W.Y."/>
            <person name="Ma X.K."/>
            <person name="Ma L."/>
            <person name="Huang J."/>
            <person name="Chen G.Z."/>
            <person name="Huang M.Z."/>
            <person name="Huang L."/>
            <person name="Peng D.H."/>
            <person name="Luo Y.B."/>
            <person name="Zou S.Q."/>
            <person name="Chen S.P."/>
            <person name="Lan S."/>
            <person name="Tsai W.C."/>
            <person name="Van de Peer Y."/>
            <person name="Liu Z.J."/>
        </authorList>
    </citation>
    <scope>NUCLEOTIDE SEQUENCE [LARGE SCALE GENOMIC DNA]</scope>
    <source>
        <strain evidence="3">Lor288</strain>
    </source>
</reference>
<dbReference type="SUPFAM" id="SSF54928">
    <property type="entry name" value="RNA-binding domain, RBD"/>
    <property type="match status" value="1"/>
</dbReference>
<proteinExistence type="predicted"/>
<dbReference type="Pfam" id="PF00076">
    <property type="entry name" value="RRM_1"/>
    <property type="match status" value="1"/>
</dbReference>